<dbReference type="EMBL" id="UOGA01000187">
    <property type="protein sequence ID" value="VAX20796.1"/>
    <property type="molecule type" value="Genomic_DNA"/>
</dbReference>
<dbReference type="AlphaFoldDB" id="A0A3B1BR68"/>
<dbReference type="InterPro" id="IPR036291">
    <property type="entry name" value="NAD(P)-bd_dom_sf"/>
</dbReference>
<name>A0A3B1BR68_9ZZZZ</name>
<dbReference type="InterPro" id="IPR002347">
    <property type="entry name" value="SDR_fam"/>
</dbReference>
<dbReference type="InterPro" id="IPR057326">
    <property type="entry name" value="KR_dom"/>
</dbReference>
<dbReference type="GO" id="GO:0004316">
    <property type="term" value="F:3-oxoacyl-[acyl-carrier-protein] reductase (NADPH) activity"/>
    <property type="evidence" value="ECO:0007669"/>
    <property type="project" value="UniProtKB-EC"/>
</dbReference>
<dbReference type="CDD" id="cd05233">
    <property type="entry name" value="SDR_c"/>
    <property type="match status" value="1"/>
</dbReference>
<evidence type="ECO:0000259" key="3">
    <source>
        <dbReference type="SMART" id="SM00822"/>
    </source>
</evidence>
<accession>A0A3B1BR68</accession>
<dbReference type="PRINTS" id="PR00080">
    <property type="entry name" value="SDRFAMILY"/>
</dbReference>
<dbReference type="Gene3D" id="3.40.50.720">
    <property type="entry name" value="NAD(P)-binding Rossmann-like Domain"/>
    <property type="match status" value="1"/>
</dbReference>
<sequence>MIDLTGKWALITGASGGIGKDLAWLFAKDGANLVLVARNASRLSEVKDEIEKKQGVNVITVVKDLTKLESADEIFSELEREKISVSALVNNAGVGVFGDFSESNPEGIDKLLLLNIFALTRMTKLFLEKFAEKGGAILNVASTAAFQPGPGMAVYYASKAYVVSFSEALAEELAGKGITVTCLCPGPTKTEFFDTVNMGKPFFLKVFGEMDSRRVALYGYNAIKNKKTLVVAGLFNRLTVFSVRFAPRKLIAKISSLLNRPSV</sequence>
<dbReference type="PRINTS" id="PR00081">
    <property type="entry name" value="GDHRDH"/>
</dbReference>
<evidence type="ECO:0000313" key="4">
    <source>
        <dbReference type="EMBL" id="VAX20796.1"/>
    </source>
</evidence>
<proteinExistence type="inferred from homology"/>
<reference evidence="4" key="1">
    <citation type="submission" date="2018-06" db="EMBL/GenBank/DDBJ databases">
        <authorList>
            <person name="Zhirakovskaya E."/>
        </authorList>
    </citation>
    <scope>NUCLEOTIDE SEQUENCE</scope>
</reference>
<dbReference type="PANTHER" id="PTHR42901:SF1">
    <property type="entry name" value="ALCOHOL DEHYDROGENASE"/>
    <property type="match status" value="1"/>
</dbReference>
<comment type="similarity">
    <text evidence="1">Belongs to the short-chain dehydrogenases/reductases (SDR) family.</text>
</comment>
<protein>
    <submittedName>
        <fullName evidence="4">3-oxoacyl-[acyl-carrier protein] reductase</fullName>
        <ecNumber evidence="4">1.1.1.100</ecNumber>
    </submittedName>
</protein>
<dbReference type="SUPFAM" id="SSF51735">
    <property type="entry name" value="NAD(P)-binding Rossmann-fold domains"/>
    <property type="match status" value="1"/>
</dbReference>
<dbReference type="PIRSF" id="PIRSF000126">
    <property type="entry name" value="11-beta-HSD1"/>
    <property type="match status" value="1"/>
</dbReference>
<evidence type="ECO:0000256" key="1">
    <source>
        <dbReference type="ARBA" id="ARBA00006484"/>
    </source>
</evidence>
<organism evidence="4">
    <name type="scientific">hydrothermal vent metagenome</name>
    <dbReference type="NCBI Taxonomy" id="652676"/>
    <lineage>
        <taxon>unclassified sequences</taxon>
        <taxon>metagenomes</taxon>
        <taxon>ecological metagenomes</taxon>
    </lineage>
</organism>
<gene>
    <name evidence="4" type="ORF">MNBD_NITROSPINAE04-9</name>
</gene>
<dbReference type="SMART" id="SM00822">
    <property type="entry name" value="PKS_KR"/>
    <property type="match status" value="1"/>
</dbReference>
<keyword evidence="2 4" id="KW-0560">Oxidoreductase</keyword>
<evidence type="ECO:0000256" key="2">
    <source>
        <dbReference type="ARBA" id="ARBA00023002"/>
    </source>
</evidence>
<dbReference type="EC" id="1.1.1.100" evidence="4"/>
<feature type="domain" description="Ketoreductase" evidence="3">
    <location>
        <begin position="7"/>
        <end position="189"/>
    </location>
</feature>
<dbReference type="PANTHER" id="PTHR42901">
    <property type="entry name" value="ALCOHOL DEHYDROGENASE"/>
    <property type="match status" value="1"/>
</dbReference>
<dbReference type="Pfam" id="PF00106">
    <property type="entry name" value="adh_short"/>
    <property type="match status" value="1"/>
</dbReference>